<feature type="compositionally biased region" description="Basic residues" evidence="1">
    <location>
        <begin position="35"/>
        <end position="44"/>
    </location>
</feature>
<sequence>MLDAADDKLEKEWASQQASVEKTVKTWISAAAKAKARATSKKKSAKDGKAEKSEKKADSTKSNQTAEMFAQLGLDLPETADAQVQVLKELLEQESKIEECVARAKSSVLKATSVPITKLASEEERTHRSARARVMQEALEAAQRMETPDGGDCGNADAGCLGLHAMQAAFAAGQGQGSITKGKKSRNDEAKEVLQLGRHLLK</sequence>
<feature type="compositionally biased region" description="Basic and acidic residues" evidence="1">
    <location>
        <begin position="1"/>
        <end position="13"/>
    </location>
</feature>
<gene>
    <name evidence="2" type="ORF">EVOR1521_LOCUS14470</name>
</gene>
<feature type="compositionally biased region" description="Basic and acidic residues" evidence="1">
    <location>
        <begin position="45"/>
        <end position="59"/>
    </location>
</feature>
<keyword evidence="3" id="KW-1185">Reference proteome</keyword>
<proteinExistence type="predicted"/>
<evidence type="ECO:0000313" key="2">
    <source>
        <dbReference type="EMBL" id="CAJ1388651.1"/>
    </source>
</evidence>
<feature type="region of interest" description="Disordered" evidence="1">
    <location>
        <begin position="35"/>
        <end position="64"/>
    </location>
</feature>
<accession>A0AA36N2X1</accession>
<name>A0AA36N2X1_9DINO</name>
<dbReference type="Proteomes" id="UP001178507">
    <property type="component" value="Unassembled WGS sequence"/>
</dbReference>
<dbReference type="AlphaFoldDB" id="A0AA36N2X1"/>
<evidence type="ECO:0000256" key="1">
    <source>
        <dbReference type="SAM" id="MobiDB-lite"/>
    </source>
</evidence>
<comment type="caution">
    <text evidence="2">The sequence shown here is derived from an EMBL/GenBank/DDBJ whole genome shotgun (WGS) entry which is preliminary data.</text>
</comment>
<organism evidence="2 3">
    <name type="scientific">Effrenium voratum</name>
    <dbReference type="NCBI Taxonomy" id="2562239"/>
    <lineage>
        <taxon>Eukaryota</taxon>
        <taxon>Sar</taxon>
        <taxon>Alveolata</taxon>
        <taxon>Dinophyceae</taxon>
        <taxon>Suessiales</taxon>
        <taxon>Symbiodiniaceae</taxon>
        <taxon>Effrenium</taxon>
    </lineage>
</organism>
<feature type="region of interest" description="Disordered" evidence="1">
    <location>
        <begin position="1"/>
        <end position="20"/>
    </location>
</feature>
<reference evidence="2" key="1">
    <citation type="submission" date="2023-08" db="EMBL/GenBank/DDBJ databases">
        <authorList>
            <person name="Chen Y."/>
            <person name="Shah S."/>
            <person name="Dougan E. K."/>
            <person name="Thang M."/>
            <person name="Chan C."/>
        </authorList>
    </citation>
    <scope>NUCLEOTIDE SEQUENCE</scope>
</reference>
<protein>
    <submittedName>
        <fullName evidence="2">Uncharacterized protein</fullName>
    </submittedName>
</protein>
<dbReference type="EMBL" id="CAUJNA010001728">
    <property type="protein sequence ID" value="CAJ1388651.1"/>
    <property type="molecule type" value="Genomic_DNA"/>
</dbReference>
<evidence type="ECO:0000313" key="3">
    <source>
        <dbReference type="Proteomes" id="UP001178507"/>
    </source>
</evidence>